<dbReference type="InterPro" id="IPR002885">
    <property type="entry name" value="PPR_rpt"/>
</dbReference>
<dbReference type="InterPro" id="IPR011990">
    <property type="entry name" value="TPR-like_helical_dom_sf"/>
</dbReference>
<evidence type="ECO:0000256" key="3">
    <source>
        <dbReference type="SAM" id="MobiDB-lite"/>
    </source>
</evidence>
<evidence type="ECO:0000256" key="2">
    <source>
        <dbReference type="ARBA" id="ARBA00044527"/>
    </source>
</evidence>
<keyword evidence="5" id="KW-1185">Reference proteome</keyword>
<dbReference type="EMBL" id="BSXN01002037">
    <property type="protein sequence ID" value="GME75376.1"/>
    <property type="molecule type" value="Genomic_DNA"/>
</dbReference>
<name>A0A9W6WBU0_CANBO</name>
<dbReference type="Pfam" id="PF13041">
    <property type="entry name" value="PPR_2"/>
    <property type="match status" value="1"/>
</dbReference>
<proteinExistence type="predicted"/>
<gene>
    <name evidence="4" type="ORF">Cboi02_000476100</name>
</gene>
<dbReference type="GO" id="GO:0005739">
    <property type="term" value="C:mitochondrion"/>
    <property type="evidence" value="ECO:0007669"/>
    <property type="project" value="UniProtKB-SubCell"/>
</dbReference>
<dbReference type="AlphaFoldDB" id="A0A9W6WBU0"/>
<feature type="region of interest" description="Disordered" evidence="3">
    <location>
        <begin position="91"/>
        <end position="110"/>
    </location>
</feature>
<comment type="subcellular location">
    <subcellularLocation>
        <location evidence="1">Mitochondrion</location>
    </subcellularLocation>
</comment>
<protein>
    <recommendedName>
        <fullName evidence="2">Mitochondrial 15S rRNA processing factor CCM1</fullName>
    </recommendedName>
</protein>
<organism evidence="4 5">
    <name type="scientific">Candida boidinii</name>
    <name type="common">Yeast</name>
    <dbReference type="NCBI Taxonomy" id="5477"/>
    <lineage>
        <taxon>Eukaryota</taxon>
        <taxon>Fungi</taxon>
        <taxon>Dikarya</taxon>
        <taxon>Ascomycota</taxon>
        <taxon>Saccharomycotina</taxon>
        <taxon>Pichiomycetes</taxon>
        <taxon>Pichiales</taxon>
        <taxon>Pichiaceae</taxon>
        <taxon>Ogataea</taxon>
        <taxon>Ogataea/Candida clade</taxon>
    </lineage>
</organism>
<comment type="caution">
    <text evidence="4">The sequence shown here is derived from an EMBL/GenBank/DDBJ whole genome shotgun (WGS) entry which is preliminary data.</text>
</comment>
<feature type="region of interest" description="Disordered" evidence="3">
    <location>
        <begin position="51"/>
        <end position="74"/>
    </location>
</feature>
<dbReference type="Gene3D" id="1.25.40.10">
    <property type="entry name" value="Tetratricopeptide repeat domain"/>
    <property type="match status" value="1"/>
</dbReference>
<feature type="compositionally biased region" description="Basic and acidic residues" evidence="3">
    <location>
        <begin position="55"/>
        <end position="74"/>
    </location>
</feature>
<evidence type="ECO:0000313" key="4">
    <source>
        <dbReference type="EMBL" id="GME75376.1"/>
    </source>
</evidence>
<accession>A0A9W6WBU0</accession>
<evidence type="ECO:0000256" key="1">
    <source>
        <dbReference type="ARBA" id="ARBA00004173"/>
    </source>
</evidence>
<reference evidence="4" key="1">
    <citation type="submission" date="2023-04" db="EMBL/GenBank/DDBJ databases">
        <title>Candida boidinii NBRC 10035.</title>
        <authorList>
            <person name="Ichikawa N."/>
            <person name="Sato H."/>
            <person name="Tonouchi N."/>
        </authorList>
    </citation>
    <scope>NUCLEOTIDE SEQUENCE</scope>
    <source>
        <strain evidence="4">NBRC 10035</strain>
    </source>
</reference>
<sequence length="396" mass="46531">MPKVHLCSFGLRNGAPIFSRGYKSVTVPKSHCFFPNSVTARFVVTVATARSTKRHGNDKGDGNDNRNESLKDADFLRDDDDSTKIFQEIKNNRQVNANSSSSKSTKDKEEEQYEIESFKIIRERILQNPEYEIEENNELYKIIRNDIDLNNGDIPSIPTKLQDINEIDDIIKKLNWVSINRDKPNISIISKIFNEIINSNLLSIESYNTILQFYCKIYDFKNAEMLFNKLLSKETNVYPNIDTYNLIFNYLSRTNNKKISRFEIFNKYLNYLITDDVKINSFSLLIFFKNFNNKKFKNDILSFINYKKFDVEPIICDIIKLSTHTHNNHSNKFSAHSVNEILHYYNVQLNSDVLLLVMDNYINRMQDPVKAWEYLMKHKDISEKNIDKLIKIFIKN</sequence>
<evidence type="ECO:0000313" key="5">
    <source>
        <dbReference type="Proteomes" id="UP001165120"/>
    </source>
</evidence>
<dbReference type="Proteomes" id="UP001165120">
    <property type="component" value="Unassembled WGS sequence"/>
</dbReference>